<dbReference type="AlphaFoldDB" id="A0A9P0LED3"/>
<evidence type="ECO:0000313" key="2">
    <source>
        <dbReference type="Proteomes" id="UP001152888"/>
    </source>
</evidence>
<dbReference type="EMBL" id="CAKOFQ010007165">
    <property type="protein sequence ID" value="CAH1993160.1"/>
    <property type="molecule type" value="Genomic_DNA"/>
</dbReference>
<evidence type="ECO:0000313" key="1">
    <source>
        <dbReference type="EMBL" id="CAH1993160.1"/>
    </source>
</evidence>
<comment type="caution">
    <text evidence="1">The sequence shown here is derived from an EMBL/GenBank/DDBJ whole genome shotgun (WGS) entry which is preliminary data.</text>
</comment>
<proteinExistence type="predicted"/>
<keyword evidence="2" id="KW-1185">Reference proteome</keyword>
<dbReference type="Proteomes" id="UP001152888">
    <property type="component" value="Unassembled WGS sequence"/>
</dbReference>
<accession>A0A9P0LED3</accession>
<organism evidence="1 2">
    <name type="scientific">Acanthoscelides obtectus</name>
    <name type="common">Bean weevil</name>
    <name type="synonym">Bruchus obtectus</name>
    <dbReference type="NCBI Taxonomy" id="200917"/>
    <lineage>
        <taxon>Eukaryota</taxon>
        <taxon>Metazoa</taxon>
        <taxon>Ecdysozoa</taxon>
        <taxon>Arthropoda</taxon>
        <taxon>Hexapoda</taxon>
        <taxon>Insecta</taxon>
        <taxon>Pterygota</taxon>
        <taxon>Neoptera</taxon>
        <taxon>Endopterygota</taxon>
        <taxon>Coleoptera</taxon>
        <taxon>Polyphaga</taxon>
        <taxon>Cucujiformia</taxon>
        <taxon>Chrysomeloidea</taxon>
        <taxon>Chrysomelidae</taxon>
        <taxon>Bruchinae</taxon>
        <taxon>Bruchini</taxon>
        <taxon>Acanthoscelides</taxon>
    </lineage>
</organism>
<name>A0A9P0LED3_ACAOB</name>
<protein>
    <submittedName>
        <fullName evidence="1">Uncharacterized protein</fullName>
    </submittedName>
</protein>
<gene>
    <name evidence="1" type="ORF">ACAOBT_LOCUS21343</name>
</gene>
<sequence>MVHTLELINHHKIQNRTSIEKVSTPSKPKLCATTNEEFGIYFWDFLDLFMTAEFFQHHLLVIIWQRCVDSIIYLETVLIHFINTFQG</sequence>
<reference evidence="1" key="1">
    <citation type="submission" date="2022-03" db="EMBL/GenBank/DDBJ databases">
        <authorList>
            <person name="Sayadi A."/>
        </authorList>
    </citation>
    <scope>NUCLEOTIDE SEQUENCE</scope>
</reference>